<protein>
    <recommendedName>
        <fullName evidence="11">Glycerol kinase</fullName>
        <ecNumber evidence="11">2.7.1.30</ecNumber>
    </recommendedName>
    <alternativeName>
        <fullName evidence="11">ATP:glycerol 3-phosphotransferase</fullName>
    </alternativeName>
    <alternativeName>
        <fullName evidence="11">Glycerokinase</fullName>
        <shortName evidence="11">GK</shortName>
    </alternativeName>
</protein>
<dbReference type="InterPro" id="IPR005999">
    <property type="entry name" value="Glycerol_kin"/>
</dbReference>
<feature type="binding site" evidence="11">
    <location>
        <position position="417"/>
    </location>
    <ligand>
        <name>ADP</name>
        <dbReference type="ChEBI" id="CHEBI:456216"/>
    </ligand>
</feature>
<dbReference type="Proteomes" id="UP000824063">
    <property type="component" value="Unassembled WGS sequence"/>
</dbReference>
<feature type="binding site" evidence="11">
    <location>
        <position position="316"/>
    </location>
    <ligand>
        <name>ATP</name>
        <dbReference type="ChEBI" id="CHEBI:30616"/>
    </ligand>
</feature>
<reference evidence="15" key="1">
    <citation type="journal article" date="2021" name="PeerJ">
        <title>Extensive microbial diversity within the chicken gut microbiome revealed by metagenomics and culture.</title>
        <authorList>
            <person name="Gilroy R."/>
            <person name="Ravi A."/>
            <person name="Getino M."/>
            <person name="Pursley I."/>
            <person name="Horton D.L."/>
            <person name="Alikhan N.F."/>
            <person name="Baker D."/>
            <person name="Gharbi K."/>
            <person name="Hall N."/>
            <person name="Watson M."/>
            <person name="Adriaenssens E.M."/>
            <person name="Foster-Nyarko E."/>
            <person name="Jarju S."/>
            <person name="Secka A."/>
            <person name="Antonio M."/>
            <person name="Oren A."/>
            <person name="Chaudhuri R.R."/>
            <person name="La Ragione R."/>
            <person name="Hildebrand F."/>
            <person name="Pallen M.J."/>
        </authorList>
    </citation>
    <scope>NUCLEOTIDE SEQUENCE</scope>
    <source>
        <strain evidence="15">CHK172-16539</strain>
    </source>
</reference>
<dbReference type="GO" id="GO:0004370">
    <property type="term" value="F:glycerol kinase activity"/>
    <property type="evidence" value="ECO:0007669"/>
    <property type="project" value="UniProtKB-UniRule"/>
</dbReference>
<feature type="binding site" evidence="11">
    <location>
        <position position="247"/>
    </location>
    <ligand>
        <name>glycerol</name>
        <dbReference type="ChEBI" id="CHEBI:17754"/>
    </ligand>
</feature>
<feature type="binding site" evidence="11">
    <location>
        <position position="17"/>
    </location>
    <ligand>
        <name>ADP</name>
        <dbReference type="ChEBI" id="CHEBI:456216"/>
    </ligand>
</feature>
<dbReference type="GO" id="GO:0005829">
    <property type="term" value="C:cytosol"/>
    <property type="evidence" value="ECO:0007669"/>
    <property type="project" value="UniProtKB-ARBA"/>
</dbReference>
<evidence type="ECO:0000256" key="12">
    <source>
        <dbReference type="RuleBase" id="RU003733"/>
    </source>
</evidence>
<dbReference type="Pfam" id="PF02782">
    <property type="entry name" value="FGGY_C"/>
    <property type="match status" value="1"/>
</dbReference>
<dbReference type="PANTHER" id="PTHR10196:SF69">
    <property type="entry name" value="GLYCEROL KINASE"/>
    <property type="match status" value="1"/>
</dbReference>
<dbReference type="Gene3D" id="3.30.420.40">
    <property type="match status" value="2"/>
</dbReference>
<evidence type="ECO:0000313" key="15">
    <source>
        <dbReference type="EMBL" id="HIZ52902.1"/>
    </source>
</evidence>
<evidence type="ECO:0000256" key="1">
    <source>
        <dbReference type="ARBA" id="ARBA00005190"/>
    </source>
</evidence>
<feature type="binding site" evidence="11">
    <location>
        <position position="83"/>
    </location>
    <ligand>
        <name>sn-glycerol 3-phosphate</name>
        <dbReference type="ChEBI" id="CHEBI:57597"/>
    </ligand>
</feature>
<feature type="binding site" evidence="11">
    <location>
        <position position="15"/>
    </location>
    <ligand>
        <name>ATP</name>
        <dbReference type="ChEBI" id="CHEBI:30616"/>
    </ligand>
</feature>
<feature type="binding site" evidence="11">
    <location>
        <position position="247"/>
    </location>
    <ligand>
        <name>sn-glycerol 3-phosphate</name>
        <dbReference type="ChEBI" id="CHEBI:57597"/>
    </ligand>
</feature>
<dbReference type="InterPro" id="IPR018484">
    <property type="entry name" value="FGGY_N"/>
</dbReference>
<feature type="binding site" evidence="11">
    <location>
        <position position="135"/>
    </location>
    <ligand>
        <name>glycerol</name>
        <dbReference type="ChEBI" id="CHEBI:17754"/>
    </ligand>
</feature>
<comment type="pathway">
    <text evidence="1 11">Polyol metabolism; glycerol degradation via glycerol kinase pathway; sn-glycerol 3-phosphate from glycerol: step 1/1.</text>
</comment>
<feature type="binding site" evidence="11">
    <location>
        <position position="269"/>
    </location>
    <ligand>
        <name>ATP</name>
        <dbReference type="ChEBI" id="CHEBI:30616"/>
    </ligand>
</feature>
<dbReference type="InterPro" id="IPR000577">
    <property type="entry name" value="Carb_kinase_FGGY"/>
</dbReference>
<gene>
    <name evidence="11 15" type="primary">glpK</name>
    <name evidence="15" type="ORF">IAA20_03050</name>
</gene>
<dbReference type="HAMAP" id="MF_00186">
    <property type="entry name" value="Glycerol_kin"/>
    <property type="match status" value="1"/>
</dbReference>
<comment type="caution">
    <text evidence="11">Lacks conserved residue(s) required for the propagation of feature annotation.</text>
</comment>
<dbReference type="EC" id="2.7.1.30" evidence="11"/>
<feature type="binding site" evidence="11">
    <location>
        <position position="413"/>
    </location>
    <ligand>
        <name>ADP</name>
        <dbReference type="ChEBI" id="CHEBI:456216"/>
    </ligand>
</feature>
<keyword evidence="6 11" id="KW-0319">Glycerol metabolism</keyword>
<feature type="binding site" evidence="11">
    <location>
        <position position="83"/>
    </location>
    <ligand>
        <name>glycerol</name>
        <dbReference type="ChEBI" id="CHEBI:17754"/>
    </ligand>
</feature>
<feature type="binding site" evidence="11">
    <location>
        <position position="84"/>
    </location>
    <ligand>
        <name>glycerol</name>
        <dbReference type="ChEBI" id="CHEBI:17754"/>
    </ligand>
</feature>
<keyword evidence="7 11" id="KW-0067">ATP-binding</keyword>
<feature type="binding site" evidence="11">
    <location>
        <position position="84"/>
    </location>
    <ligand>
        <name>sn-glycerol 3-phosphate</name>
        <dbReference type="ChEBI" id="CHEBI:57597"/>
    </ligand>
</feature>
<comment type="catalytic activity">
    <reaction evidence="8 11">
        <text>glycerol + ATP = sn-glycerol 3-phosphate + ADP + H(+)</text>
        <dbReference type="Rhea" id="RHEA:21644"/>
        <dbReference type="ChEBI" id="CHEBI:15378"/>
        <dbReference type="ChEBI" id="CHEBI:17754"/>
        <dbReference type="ChEBI" id="CHEBI:30616"/>
        <dbReference type="ChEBI" id="CHEBI:57597"/>
        <dbReference type="ChEBI" id="CHEBI:456216"/>
        <dbReference type="EC" id="2.7.1.30"/>
    </reaction>
</comment>
<comment type="similarity">
    <text evidence="2 11 12">Belongs to the FGGY kinase family.</text>
</comment>
<feature type="binding site" evidence="11">
    <location>
        <position position="13"/>
    </location>
    <ligand>
        <name>ATP</name>
        <dbReference type="ChEBI" id="CHEBI:30616"/>
    </ligand>
</feature>
<dbReference type="InterPro" id="IPR043129">
    <property type="entry name" value="ATPase_NBD"/>
</dbReference>
<dbReference type="PROSITE" id="PS00445">
    <property type="entry name" value="FGGY_KINASES_2"/>
    <property type="match status" value="1"/>
</dbReference>
<evidence type="ECO:0000256" key="9">
    <source>
        <dbReference type="ARBA" id="ARBA00054633"/>
    </source>
</evidence>
<evidence type="ECO:0000256" key="5">
    <source>
        <dbReference type="ARBA" id="ARBA00022777"/>
    </source>
</evidence>
<accession>A0A9D2JHH8</accession>
<dbReference type="PANTHER" id="PTHR10196">
    <property type="entry name" value="SUGAR KINASE"/>
    <property type="match status" value="1"/>
</dbReference>
<dbReference type="GO" id="GO:0019563">
    <property type="term" value="P:glycerol catabolic process"/>
    <property type="evidence" value="ECO:0007669"/>
    <property type="project" value="UniProtKB-UniRule"/>
</dbReference>
<evidence type="ECO:0000313" key="16">
    <source>
        <dbReference type="Proteomes" id="UP000824063"/>
    </source>
</evidence>
<feature type="binding site" evidence="11">
    <location>
        <position position="13"/>
    </location>
    <ligand>
        <name>ADP</name>
        <dbReference type="ChEBI" id="CHEBI:456216"/>
    </ligand>
</feature>
<dbReference type="PIRSF" id="PIRSF000538">
    <property type="entry name" value="GlpK"/>
    <property type="match status" value="1"/>
</dbReference>
<dbReference type="FunFam" id="3.30.420.40:FF:000007">
    <property type="entry name" value="Glycerol kinase"/>
    <property type="match status" value="1"/>
</dbReference>
<comment type="function">
    <text evidence="9 11">Key enzyme in the regulation of glycerol uptake and metabolism. Catalyzes the phosphorylation of glycerol to yield sn-glycerol 3-phosphate.</text>
</comment>
<evidence type="ECO:0000256" key="7">
    <source>
        <dbReference type="ARBA" id="ARBA00022840"/>
    </source>
</evidence>
<dbReference type="SUPFAM" id="SSF53067">
    <property type="entry name" value="Actin-like ATPase domain"/>
    <property type="match status" value="2"/>
</dbReference>
<name>A0A9D2JHH8_9ENTE</name>
<feature type="binding site" evidence="11">
    <location>
        <position position="14"/>
    </location>
    <ligand>
        <name>ATP</name>
        <dbReference type="ChEBI" id="CHEBI:30616"/>
    </ligand>
</feature>
<evidence type="ECO:0000256" key="3">
    <source>
        <dbReference type="ARBA" id="ARBA00022679"/>
    </source>
</evidence>
<dbReference type="GO" id="GO:0006072">
    <property type="term" value="P:glycerol-3-phosphate metabolic process"/>
    <property type="evidence" value="ECO:0007669"/>
    <property type="project" value="InterPro"/>
</dbReference>
<dbReference type="GO" id="GO:0005524">
    <property type="term" value="F:ATP binding"/>
    <property type="evidence" value="ECO:0007669"/>
    <property type="project" value="UniProtKB-UniRule"/>
</dbReference>
<feature type="binding site" evidence="11">
    <location>
        <position position="269"/>
    </location>
    <ligand>
        <name>ADP</name>
        <dbReference type="ChEBI" id="CHEBI:456216"/>
    </ligand>
</feature>
<comment type="caution">
    <text evidence="15">The sequence shown here is derived from an EMBL/GenBank/DDBJ whole genome shotgun (WGS) entry which is preliminary data.</text>
</comment>
<keyword evidence="4 11" id="KW-0547">Nucleotide-binding</keyword>
<evidence type="ECO:0000259" key="13">
    <source>
        <dbReference type="Pfam" id="PF00370"/>
    </source>
</evidence>
<evidence type="ECO:0000256" key="2">
    <source>
        <dbReference type="ARBA" id="ARBA00009156"/>
    </source>
</evidence>
<evidence type="ECO:0000259" key="14">
    <source>
        <dbReference type="Pfam" id="PF02782"/>
    </source>
</evidence>
<dbReference type="Pfam" id="PF00370">
    <property type="entry name" value="FGGY_N"/>
    <property type="match status" value="1"/>
</dbReference>
<feature type="binding site" evidence="11">
    <location>
        <position position="312"/>
    </location>
    <ligand>
        <name>ATP</name>
        <dbReference type="ChEBI" id="CHEBI:30616"/>
    </ligand>
</feature>
<dbReference type="NCBIfam" id="TIGR01311">
    <property type="entry name" value="glycerol_kin"/>
    <property type="match status" value="1"/>
</dbReference>
<comment type="subunit">
    <text evidence="10 11">Homotetramer and homodimer (in equilibrium).</text>
</comment>
<evidence type="ECO:0000256" key="4">
    <source>
        <dbReference type="ARBA" id="ARBA00022741"/>
    </source>
</evidence>
<dbReference type="PROSITE" id="PS00933">
    <property type="entry name" value="FGGY_KINASES_1"/>
    <property type="match status" value="1"/>
</dbReference>
<feature type="domain" description="Carbohydrate kinase FGGY C-terminal" evidence="14">
    <location>
        <begin position="265"/>
        <end position="451"/>
    </location>
</feature>
<feature type="binding site" evidence="11">
    <location>
        <position position="13"/>
    </location>
    <ligand>
        <name>sn-glycerol 3-phosphate</name>
        <dbReference type="ChEBI" id="CHEBI:57597"/>
    </ligand>
</feature>
<dbReference type="InterPro" id="IPR018485">
    <property type="entry name" value="FGGY_C"/>
</dbReference>
<dbReference type="CDD" id="cd07786">
    <property type="entry name" value="FGGY_EcGK_like"/>
    <property type="match status" value="1"/>
</dbReference>
<feature type="binding site" evidence="11">
    <location>
        <position position="248"/>
    </location>
    <ligand>
        <name>glycerol</name>
        <dbReference type="ChEBI" id="CHEBI:17754"/>
    </ligand>
</feature>
<feature type="binding site" evidence="11">
    <location>
        <position position="312"/>
    </location>
    <ligand>
        <name>ADP</name>
        <dbReference type="ChEBI" id="CHEBI:456216"/>
    </ligand>
</feature>
<organism evidence="15 16">
    <name type="scientific">Candidatus Enterococcus avicola</name>
    <dbReference type="NCBI Taxonomy" id="2838561"/>
    <lineage>
        <taxon>Bacteria</taxon>
        <taxon>Bacillati</taxon>
        <taxon>Bacillota</taxon>
        <taxon>Bacilli</taxon>
        <taxon>Lactobacillales</taxon>
        <taxon>Enterococcaceae</taxon>
        <taxon>Enterococcus</taxon>
    </lineage>
</organism>
<feature type="binding site" evidence="11">
    <location>
        <position position="135"/>
    </location>
    <ligand>
        <name>sn-glycerol 3-phosphate</name>
        <dbReference type="ChEBI" id="CHEBI:57597"/>
    </ligand>
</feature>
<reference evidence="15" key="2">
    <citation type="submission" date="2021-04" db="EMBL/GenBank/DDBJ databases">
        <authorList>
            <person name="Gilroy R."/>
        </authorList>
    </citation>
    <scope>NUCLEOTIDE SEQUENCE</scope>
    <source>
        <strain evidence="15">CHK172-16539</strain>
    </source>
</reference>
<feature type="domain" description="Carbohydrate kinase FGGY N-terminal" evidence="13">
    <location>
        <begin position="5"/>
        <end position="254"/>
    </location>
</feature>
<evidence type="ECO:0000256" key="11">
    <source>
        <dbReference type="HAMAP-Rule" id="MF_00186"/>
    </source>
</evidence>
<keyword evidence="5 11" id="KW-0418">Kinase</keyword>
<feature type="binding site" evidence="11">
    <location>
        <position position="413"/>
    </location>
    <ligand>
        <name>ATP</name>
        <dbReference type="ChEBI" id="CHEBI:30616"/>
    </ligand>
</feature>
<sequence length="505" mass="55732">MEKKYILAIDQGTTSSRAIAFTQDGHAYASSQREISQIFPQPGWVEQDPIEIWNSVQNVIAGVLIEGKIHPEEIQAIGITNQRETTVIWDKVTGEPVYHAIVWQSKQSSKVADHWKAQEHEALVKAKTGLPIDSYFSATKIQWLFEQKPEIKGRAQKGELLFGTIDTWLLWNLTGGKVHKTDMTNASRTMLFNIHDLTWDQELLDLFELPASLLPEVASNAEIFGYTDASDYLFSGQTIPIAGIAGDQQAALIGQGALKTGMIKNTYGTGAFILMNTGNKPIVSENGLITTIAYQMNGEVTYALEGSIFVAGSAIQWLRDGLELIENAAETKNYCEAVVDSDNLYVVPAFTGLGAPYWDQEARGAIFGITRGTNKAHFIRATVESLAYQTADVVKTMVHDANVPVALLKADGGASKNDFLMQFQADILQTKVKRPAFLETTALGAAFLAGLTTGFWQSFDEIKTVYMNAETFEPQMPNGTSENLYQGWQEAVEATMKFKHRPINN</sequence>
<dbReference type="NCBIfam" id="NF000756">
    <property type="entry name" value="PRK00047.1"/>
    <property type="match status" value="1"/>
</dbReference>
<evidence type="ECO:0000256" key="10">
    <source>
        <dbReference type="ARBA" id="ARBA00063665"/>
    </source>
</evidence>
<dbReference type="FunFam" id="3.30.420.40:FF:000008">
    <property type="entry name" value="Glycerol kinase"/>
    <property type="match status" value="1"/>
</dbReference>
<dbReference type="EMBL" id="DXBN01000070">
    <property type="protein sequence ID" value="HIZ52902.1"/>
    <property type="molecule type" value="Genomic_DNA"/>
</dbReference>
<proteinExistence type="inferred from homology"/>
<keyword evidence="3 11" id="KW-0808">Transferase</keyword>
<comment type="activity regulation">
    <text evidence="11">Activated by phosphorylation and inhibited by fructose 1,6-bisphosphate (FBP).</text>
</comment>
<dbReference type="AlphaFoldDB" id="A0A9D2JHH8"/>
<evidence type="ECO:0000256" key="8">
    <source>
        <dbReference type="ARBA" id="ARBA00052101"/>
    </source>
</evidence>
<dbReference type="InterPro" id="IPR018483">
    <property type="entry name" value="Carb_kinase_FGGY_CS"/>
</dbReference>
<evidence type="ECO:0000256" key="6">
    <source>
        <dbReference type="ARBA" id="ARBA00022798"/>
    </source>
</evidence>